<sequence>MWLKISILDTHNKLPLAMETIKSLNKWANKNSYYPIDLLRIALGITLFYQGVYFMSNLPLLLELYEPIKPLIGDVLLVHYIAPAHFVGGFLIVFGLLTRWAIIAQLPILAGAVLINFVGTMDTKNLILALAVLLVSIFFLVYGSGKHSVDKYLRMQQ</sequence>
<feature type="transmembrane region" description="Helical" evidence="5">
    <location>
        <begin position="76"/>
        <end position="97"/>
    </location>
</feature>
<gene>
    <name evidence="6" type="ORF">C8D94_102270</name>
</gene>
<feature type="transmembrane region" description="Helical" evidence="5">
    <location>
        <begin position="126"/>
        <end position="145"/>
    </location>
</feature>
<evidence type="ECO:0000313" key="6">
    <source>
        <dbReference type="EMBL" id="RDK87090.1"/>
    </source>
</evidence>
<dbReference type="EMBL" id="QRAO01000002">
    <property type="protein sequence ID" value="RDK87090.1"/>
    <property type="molecule type" value="Genomic_DNA"/>
</dbReference>
<dbReference type="AlphaFoldDB" id="A0A370QGB6"/>
<evidence type="ECO:0000313" key="7">
    <source>
        <dbReference type="Proteomes" id="UP000255317"/>
    </source>
</evidence>
<evidence type="ECO:0000256" key="4">
    <source>
        <dbReference type="ARBA" id="ARBA00023136"/>
    </source>
</evidence>
<keyword evidence="4 5" id="KW-0472">Membrane</keyword>
<accession>A0A370QGB6</accession>
<evidence type="ECO:0000256" key="3">
    <source>
        <dbReference type="ARBA" id="ARBA00022989"/>
    </source>
</evidence>
<evidence type="ECO:0000256" key="5">
    <source>
        <dbReference type="SAM" id="Phobius"/>
    </source>
</evidence>
<protein>
    <submittedName>
        <fullName evidence="6">Putative membrane protein YphA (DoxX/SURF4 family)</fullName>
    </submittedName>
</protein>
<dbReference type="Proteomes" id="UP000255317">
    <property type="component" value="Unassembled WGS sequence"/>
</dbReference>
<name>A0A370QGB6_9FLAO</name>
<dbReference type="Pfam" id="PF07681">
    <property type="entry name" value="DoxX"/>
    <property type="match status" value="1"/>
</dbReference>
<keyword evidence="7" id="KW-1185">Reference proteome</keyword>
<evidence type="ECO:0000256" key="1">
    <source>
        <dbReference type="ARBA" id="ARBA00004141"/>
    </source>
</evidence>
<keyword evidence="2 5" id="KW-0812">Transmembrane</keyword>
<organism evidence="6 7">
    <name type="scientific">Marinirhabdus gelatinilytica</name>
    <dbReference type="NCBI Taxonomy" id="1703343"/>
    <lineage>
        <taxon>Bacteria</taxon>
        <taxon>Pseudomonadati</taxon>
        <taxon>Bacteroidota</taxon>
        <taxon>Flavobacteriia</taxon>
        <taxon>Flavobacteriales</taxon>
        <taxon>Flavobacteriaceae</taxon>
    </lineage>
</organism>
<keyword evidence="3 5" id="KW-1133">Transmembrane helix</keyword>
<comment type="caution">
    <text evidence="6">The sequence shown here is derived from an EMBL/GenBank/DDBJ whole genome shotgun (WGS) entry which is preliminary data.</text>
</comment>
<dbReference type="GO" id="GO:0016020">
    <property type="term" value="C:membrane"/>
    <property type="evidence" value="ECO:0007669"/>
    <property type="project" value="UniProtKB-SubCell"/>
</dbReference>
<proteinExistence type="predicted"/>
<comment type="subcellular location">
    <subcellularLocation>
        <location evidence="1">Membrane</location>
        <topology evidence="1">Multi-pass membrane protein</topology>
    </subcellularLocation>
</comment>
<feature type="transmembrane region" description="Helical" evidence="5">
    <location>
        <begin position="102"/>
        <end position="120"/>
    </location>
</feature>
<evidence type="ECO:0000256" key="2">
    <source>
        <dbReference type="ARBA" id="ARBA00022692"/>
    </source>
</evidence>
<feature type="transmembrane region" description="Helical" evidence="5">
    <location>
        <begin position="38"/>
        <end position="56"/>
    </location>
</feature>
<reference evidence="6 7" key="1">
    <citation type="submission" date="2018-07" db="EMBL/GenBank/DDBJ databases">
        <title>Genomic Encyclopedia of Type Strains, Phase IV (KMG-IV): sequencing the most valuable type-strain genomes for metagenomic binning, comparative biology and taxonomic classification.</title>
        <authorList>
            <person name="Goeker M."/>
        </authorList>
    </citation>
    <scope>NUCLEOTIDE SEQUENCE [LARGE SCALE GENOMIC DNA]</scope>
    <source>
        <strain evidence="6 7">DSM 101478</strain>
    </source>
</reference>
<dbReference type="InterPro" id="IPR032808">
    <property type="entry name" value="DoxX"/>
</dbReference>